<comment type="catalytic activity">
    <reaction evidence="7 8">
        <text>L-threonylcarbamoyladenylate + adenosine(37) in tRNA = N(6)-L-threonylcarbamoyladenosine(37) in tRNA + AMP + H(+)</text>
        <dbReference type="Rhea" id="RHEA:37059"/>
        <dbReference type="Rhea" id="RHEA-COMP:10162"/>
        <dbReference type="Rhea" id="RHEA-COMP:10163"/>
        <dbReference type="ChEBI" id="CHEBI:15378"/>
        <dbReference type="ChEBI" id="CHEBI:73682"/>
        <dbReference type="ChEBI" id="CHEBI:74411"/>
        <dbReference type="ChEBI" id="CHEBI:74418"/>
        <dbReference type="ChEBI" id="CHEBI:456215"/>
        <dbReference type="EC" id="2.3.1.234"/>
    </reaction>
</comment>
<dbReference type="GO" id="GO:0002949">
    <property type="term" value="P:tRNA threonylcarbamoyladenosine modification"/>
    <property type="evidence" value="ECO:0007669"/>
    <property type="project" value="UniProtKB-UniRule"/>
</dbReference>
<dbReference type="FunFam" id="3.30.420.40:FF:000040">
    <property type="entry name" value="tRNA N6-adenosine threonylcarbamoyltransferase"/>
    <property type="match status" value="1"/>
</dbReference>
<evidence type="ECO:0000256" key="7">
    <source>
        <dbReference type="ARBA" id="ARBA00048117"/>
    </source>
</evidence>
<evidence type="ECO:0000256" key="2">
    <source>
        <dbReference type="ARBA" id="ARBA00022679"/>
    </source>
</evidence>
<feature type="domain" description="Gcp-like" evidence="9">
    <location>
        <begin position="45"/>
        <end position="336"/>
    </location>
</feature>
<keyword evidence="3 8" id="KW-0819">tRNA processing</keyword>
<dbReference type="GO" id="GO:0005737">
    <property type="term" value="C:cytoplasm"/>
    <property type="evidence" value="ECO:0007669"/>
    <property type="project" value="UniProtKB-SubCell"/>
</dbReference>
<dbReference type="HAMAP" id="MF_01445">
    <property type="entry name" value="TsaD"/>
    <property type="match status" value="1"/>
</dbReference>
<feature type="binding site" evidence="8">
    <location>
        <position position="302"/>
    </location>
    <ligand>
        <name>substrate</name>
    </ligand>
</feature>
<dbReference type="PANTHER" id="PTHR11735">
    <property type="entry name" value="TRNA N6-ADENOSINE THREONYLCARBAMOYLTRANSFERASE"/>
    <property type="match status" value="1"/>
</dbReference>
<dbReference type="PRINTS" id="PR00789">
    <property type="entry name" value="OSIALOPTASE"/>
</dbReference>
<feature type="binding site" evidence="8">
    <location>
        <begin position="156"/>
        <end position="160"/>
    </location>
    <ligand>
        <name>substrate</name>
    </ligand>
</feature>
<evidence type="ECO:0000256" key="6">
    <source>
        <dbReference type="ARBA" id="ARBA00023315"/>
    </source>
</evidence>
<evidence type="ECO:0000256" key="1">
    <source>
        <dbReference type="ARBA" id="ARBA00022490"/>
    </source>
</evidence>
<feature type="binding site" evidence="8">
    <location>
        <position position="137"/>
    </location>
    <ligand>
        <name>Fe cation</name>
        <dbReference type="ChEBI" id="CHEBI:24875"/>
    </ligand>
</feature>
<organism evidence="10 11">
    <name type="scientific">Arcanobacterium haemolyticum (strain ATCC 9345 / DSM 20595 / CCM 5947 / CCUG 17215 / LMG 16163 / NBRC 15585 / NCTC 8452 / 11018)</name>
    <dbReference type="NCBI Taxonomy" id="644284"/>
    <lineage>
        <taxon>Bacteria</taxon>
        <taxon>Bacillati</taxon>
        <taxon>Actinomycetota</taxon>
        <taxon>Actinomycetes</taxon>
        <taxon>Actinomycetales</taxon>
        <taxon>Actinomycetaceae</taxon>
        <taxon>Arcanobacterium</taxon>
    </lineage>
</organism>
<dbReference type="STRING" id="644284.Arch_1329"/>
<evidence type="ECO:0000256" key="3">
    <source>
        <dbReference type="ARBA" id="ARBA00022694"/>
    </source>
</evidence>
<comment type="similarity">
    <text evidence="8">Belongs to the KAE1 / TsaD family.</text>
</comment>
<dbReference type="NCBIfam" id="TIGR03723">
    <property type="entry name" value="T6A_TsaD_YgjD"/>
    <property type="match status" value="1"/>
</dbReference>
<dbReference type="SUPFAM" id="SSF53067">
    <property type="entry name" value="Actin-like ATPase domain"/>
    <property type="match status" value="1"/>
</dbReference>
<feature type="binding site" evidence="8">
    <location>
        <position position="133"/>
    </location>
    <ligand>
        <name>Fe cation</name>
        <dbReference type="ChEBI" id="CHEBI:24875"/>
    </ligand>
</feature>
<dbReference type="HOGENOM" id="CLU_023208_0_2_11"/>
<dbReference type="EC" id="2.3.1.234" evidence="8"/>
<sequence>MSRTLHSWYGTTPEKSIRLETVNELILGVETSCDETGIALVRDGELLADVTATSMDEYARYGGIIPEIASRAHLEQFVPTLNAALDKAGVTLHDVDAIAATAGPGLVGPLTVGVSAAKSLALALNKPFYGVNHIIGHIAVDQLVHGAFPERFIGLVVSGGHSHLLDIRNIATDVVELGGTLDDAAGEAFDKVGRLLGLPYPGGPHIDRLSKEGDRNAIRFPRGLSRVKDKDVHAYDYSFSGLKTAVARHIEGLQARGEELPKADIAAGFSEAVTDVLSRKAFEACKRNDCDTLVIGGGFSANSRLRELAEERAAEYGVTVRIPPIRYCTDNGAMIAALGWEMVRNGVEPSPLNITVDTGLARETTIIR</sequence>
<keyword evidence="10" id="KW-0378">Hydrolase</keyword>
<dbReference type="Pfam" id="PF00814">
    <property type="entry name" value="TsaD"/>
    <property type="match status" value="1"/>
</dbReference>
<dbReference type="KEGG" id="ahe:Arch_1329"/>
<feature type="binding site" evidence="8">
    <location>
        <position position="207"/>
    </location>
    <ligand>
        <name>substrate</name>
    </ligand>
</feature>
<feature type="binding site" evidence="8">
    <location>
        <position position="190"/>
    </location>
    <ligand>
        <name>substrate</name>
    </ligand>
</feature>
<feature type="binding site" evidence="8">
    <location>
        <position position="203"/>
    </location>
    <ligand>
        <name>substrate</name>
    </ligand>
</feature>
<dbReference type="Proteomes" id="UP000000376">
    <property type="component" value="Chromosome"/>
</dbReference>
<dbReference type="Gene3D" id="3.30.420.40">
    <property type="match status" value="2"/>
</dbReference>
<dbReference type="PANTHER" id="PTHR11735:SF6">
    <property type="entry name" value="TRNA N6-ADENOSINE THREONYLCARBAMOYLTRANSFERASE, MITOCHONDRIAL"/>
    <property type="match status" value="1"/>
</dbReference>
<evidence type="ECO:0000256" key="4">
    <source>
        <dbReference type="ARBA" id="ARBA00022723"/>
    </source>
</evidence>
<evidence type="ECO:0000256" key="5">
    <source>
        <dbReference type="ARBA" id="ARBA00023004"/>
    </source>
</evidence>
<name>D7BK51_ARCHD</name>
<dbReference type="eggNOG" id="COG0533">
    <property type="taxonomic scope" value="Bacteria"/>
</dbReference>
<keyword evidence="5 8" id="KW-0408">Iron</keyword>
<evidence type="ECO:0000256" key="8">
    <source>
        <dbReference type="HAMAP-Rule" id="MF_01445"/>
    </source>
</evidence>
<comment type="subcellular location">
    <subcellularLocation>
        <location evidence="8">Cytoplasm</location>
    </subcellularLocation>
</comment>
<dbReference type="InterPro" id="IPR043129">
    <property type="entry name" value="ATPase_NBD"/>
</dbReference>
<reference evidence="10 11" key="1">
    <citation type="journal article" date="2010" name="Stand. Genomic Sci.">
        <title>Complete genome sequence of Arcanobacterium haemolyticum type strain (11018).</title>
        <authorList>
            <person name="Yasawong M."/>
            <person name="Teshima H."/>
            <person name="Lapidus A."/>
            <person name="Nolan M."/>
            <person name="Lucas S."/>
            <person name="Glavina Del Rio T."/>
            <person name="Tice H."/>
            <person name="Cheng J."/>
            <person name="Bruce D."/>
            <person name="Detter C."/>
            <person name="Tapia R."/>
            <person name="Han C."/>
            <person name="Goodwin L."/>
            <person name="Pitluck S."/>
            <person name="Liolios K."/>
            <person name="Ivanova N."/>
            <person name="Mavromatis K."/>
            <person name="Mikhailova N."/>
            <person name="Pati A."/>
            <person name="Chen A."/>
            <person name="Palaniappan K."/>
            <person name="Land M."/>
            <person name="Hauser L."/>
            <person name="Chang Y."/>
            <person name="Jeffries C."/>
            <person name="Rohde M."/>
            <person name="Sikorski J."/>
            <person name="Pukall R."/>
            <person name="Goker M."/>
            <person name="Woyke T."/>
            <person name="Bristow J."/>
            <person name="Eisen J."/>
            <person name="Markowitz V."/>
            <person name="Hugenholtz P."/>
            <person name="Kyrpides N."/>
            <person name="Klenk H."/>
        </authorList>
    </citation>
    <scope>NUCLEOTIDE SEQUENCE [LARGE SCALE GENOMIC DNA]</scope>
    <source>
        <strain evidence="11">ATCC 9345 / DSM 20595 / CCUG 17215 / LMG 16163 / NBRC 15585 / NCTC 8452 / 11018</strain>
    </source>
</reference>
<keyword evidence="1 8" id="KW-0963">Cytoplasm</keyword>
<feature type="binding site" evidence="8">
    <location>
        <position position="330"/>
    </location>
    <ligand>
        <name>Fe cation</name>
        <dbReference type="ChEBI" id="CHEBI:24875"/>
    </ligand>
</feature>
<comment type="function">
    <text evidence="8">Required for the formation of a threonylcarbamoyl group on adenosine at position 37 (t(6)A37) in tRNAs that read codons beginning with adenine. Is involved in the transfer of the threonylcarbamoyl moiety of threonylcarbamoyl-AMP (TC-AMP) to the N6 group of A37, together with TsaE and TsaB. TsaD likely plays a direct catalytic role in this reaction.</text>
</comment>
<proteinExistence type="inferred from homology"/>
<comment type="cofactor">
    <cofactor evidence="8">
        <name>Fe(2+)</name>
        <dbReference type="ChEBI" id="CHEBI:29033"/>
    </cofactor>
    <text evidence="8">Binds 1 Fe(2+) ion per subunit.</text>
</comment>
<dbReference type="NCBIfam" id="TIGR00329">
    <property type="entry name" value="gcp_kae1"/>
    <property type="match status" value="1"/>
</dbReference>
<protein>
    <recommendedName>
        <fullName evidence="8">tRNA N6-adenosine threonylcarbamoyltransferase</fullName>
        <ecNumber evidence="8">2.3.1.234</ecNumber>
    </recommendedName>
    <alternativeName>
        <fullName evidence="8">N6-L-threonylcarbamoyladenine synthase</fullName>
        <shortName evidence="8">t(6)A synthase</shortName>
    </alternativeName>
    <alternativeName>
        <fullName evidence="8">t(6)A37 threonylcarbamoyladenosine biosynthesis protein TsaD</fullName>
    </alternativeName>
    <alternativeName>
        <fullName evidence="8">tRNA threonylcarbamoyladenosine biosynthesis protein TsaD</fullName>
    </alternativeName>
</protein>
<dbReference type="GO" id="GO:0061711">
    <property type="term" value="F:tRNA N(6)-L-threonylcarbamoyladenine synthase activity"/>
    <property type="evidence" value="ECO:0007669"/>
    <property type="project" value="UniProtKB-EC"/>
</dbReference>
<evidence type="ECO:0000313" key="11">
    <source>
        <dbReference type="Proteomes" id="UP000000376"/>
    </source>
</evidence>
<dbReference type="EMBL" id="CP002045">
    <property type="protein sequence ID" value="ADH93031.1"/>
    <property type="molecule type" value="Genomic_DNA"/>
</dbReference>
<keyword evidence="11" id="KW-1185">Reference proteome</keyword>
<dbReference type="PROSITE" id="PS01016">
    <property type="entry name" value="GLYCOPROTEASE"/>
    <property type="match status" value="1"/>
</dbReference>
<dbReference type="InterPro" id="IPR022450">
    <property type="entry name" value="TsaD"/>
</dbReference>
<gene>
    <name evidence="8" type="primary">tsaD</name>
    <name evidence="10" type="ordered locus">Arch_1329</name>
</gene>
<keyword evidence="2 8" id="KW-0808">Transferase</keyword>
<dbReference type="GO" id="GO:0005506">
    <property type="term" value="F:iron ion binding"/>
    <property type="evidence" value="ECO:0007669"/>
    <property type="project" value="UniProtKB-UniRule"/>
</dbReference>
<evidence type="ECO:0000259" key="9">
    <source>
        <dbReference type="Pfam" id="PF00814"/>
    </source>
</evidence>
<accession>D7BK51</accession>
<keyword evidence="6 8" id="KW-0012">Acyltransferase</keyword>
<dbReference type="GO" id="GO:0016787">
    <property type="term" value="F:hydrolase activity"/>
    <property type="evidence" value="ECO:0007669"/>
    <property type="project" value="UniProtKB-KW"/>
</dbReference>
<dbReference type="InterPro" id="IPR000905">
    <property type="entry name" value="Gcp-like_dom"/>
</dbReference>
<evidence type="ECO:0000313" key="10">
    <source>
        <dbReference type="EMBL" id="ADH93031.1"/>
    </source>
</evidence>
<dbReference type="InterPro" id="IPR017860">
    <property type="entry name" value="Peptidase_M22_CS"/>
</dbReference>
<dbReference type="InterPro" id="IPR017861">
    <property type="entry name" value="KAE1/TsaD"/>
</dbReference>
<dbReference type="CDD" id="cd24133">
    <property type="entry name" value="ASKHA_NBD_TsaD_bac"/>
    <property type="match status" value="1"/>
</dbReference>
<dbReference type="AlphaFoldDB" id="D7BK51"/>
<keyword evidence="4 8" id="KW-0479">Metal-binding</keyword>
<dbReference type="OrthoDB" id="9806197at2"/>
<dbReference type="FunFam" id="3.30.420.40:FF:000012">
    <property type="entry name" value="tRNA N6-adenosine threonylcarbamoyltransferase"/>
    <property type="match status" value="1"/>
</dbReference>